<keyword evidence="2" id="KW-1185">Reference proteome</keyword>
<dbReference type="EMBL" id="ANHZ02000011">
    <property type="protein sequence ID" value="EME36614.1"/>
    <property type="molecule type" value="Genomic_DNA"/>
</dbReference>
<reference evidence="1 2" key="1">
    <citation type="journal article" date="2014" name="Genome Announc.">
        <title>Draft Genome Sequence of Kocuria palustris PEL.</title>
        <authorList>
            <person name="Sharma G."/>
            <person name="Khatri I."/>
            <person name="Subramanian S."/>
        </authorList>
    </citation>
    <scope>NUCLEOTIDE SEQUENCE [LARGE SCALE GENOMIC DNA]</scope>
    <source>
        <strain evidence="1 2">PEL</strain>
    </source>
</reference>
<dbReference type="Proteomes" id="UP000009877">
    <property type="component" value="Unassembled WGS sequence"/>
</dbReference>
<protein>
    <submittedName>
        <fullName evidence="1">Uncharacterized protein</fullName>
    </submittedName>
</protein>
<comment type="caution">
    <text evidence="1">The sequence shown here is derived from an EMBL/GenBank/DDBJ whole genome shotgun (WGS) entry which is preliminary data.</text>
</comment>
<proteinExistence type="predicted"/>
<evidence type="ECO:0000313" key="1">
    <source>
        <dbReference type="EMBL" id="EME36614.1"/>
    </source>
</evidence>
<dbReference type="AlphaFoldDB" id="M2YDA5"/>
<gene>
    <name evidence="1" type="ORF">C884_00288</name>
</gene>
<evidence type="ECO:0000313" key="2">
    <source>
        <dbReference type="Proteomes" id="UP000009877"/>
    </source>
</evidence>
<accession>M2YDA5</accession>
<sequence>MRGRGCPSWSSAFSAVMYAKSRLMTVAAAPVVPSGPPVPSPWCLSAPGADGD</sequence>
<organism evidence="1 2">
    <name type="scientific">Kocuria palustris PEL</name>
    <dbReference type="NCBI Taxonomy" id="1236550"/>
    <lineage>
        <taxon>Bacteria</taxon>
        <taxon>Bacillati</taxon>
        <taxon>Actinomycetota</taxon>
        <taxon>Actinomycetes</taxon>
        <taxon>Micrococcales</taxon>
        <taxon>Micrococcaceae</taxon>
        <taxon>Kocuria</taxon>
    </lineage>
</organism>
<name>M2YDA5_9MICC</name>